<name>A0AAV0T680_9STRA</name>
<feature type="chain" id="PRO_5043628475" description="RxLR effector PexRD54 WY domain-containing protein" evidence="7">
    <location>
        <begin position="18"/>
        <end position="131"/>
    </location>
</feature>
<evidence type="ECO:0000313" key="10">
    <source>
        <dbReference type="Proteomes" id="UP001159659"/>
    </source>
</evidence>
<evidence type="ECO:0000256" key="5">
    <source>
        <dbReference type="ARBA" id="ARBA00022729"/>
    </source>
</evidence>
<evidence type="ECO:0000256" key="7">
    <source>
        <dbReference type="SAM" id="SignalP"/>
    </source>
</evidence>
<dbReference type="AlphaFoldDB" id="A0AAV0T680"/>
<dbReference type="InterPro" id="IPR054463">
    <property type="entry name" value="PexRD54_WY"/>
</dbReference>
<comment type="caution">
    <text evidence="9">The sequence shown here is derived from an EMBL/GenBank/DDBJ whole genome shotgun (WGS) entry which is preliminary data.</text>
</comment>
<comment type="subcellular location">
    <subcellularLocation>
        <location evidence="1">Host cell</location>
    </subcellularLocation>
    <subcellularLocation>
        <location evidence="2">Secreted</location>
    </subcellularLocation>
</comment>
<evidence type="ECO:0000256" key="2">
    <source>
        <dbReference type="ARBA" id="ARBA00004613"/>
    </source>
</evidence>
<evidence type="ECO:0000259" key="8">
    <source>
        <dbReference type="Pfam" id="PF22748"/>
    </source>
</evidence>
<feature type="domain" description="RxLR effector PexRD54 WY" evidence="8">
    <location>
        <begin position="36"/>
        <end position="76"/>
    </location>
</feature>
<evidence type="ECO:0000256" key="1">
    <source>
        <dbReference type="ARBA" id="ARBA00004340"/>
    </source>
</evidence>
<evidence type="ECO:0000256" key="6">
    <source>
        <dbReference type="ARBA" id="ARBA00023026"/>
    </source>
</evidence>
<keyword evidence="5 7" id="KW-0732">Signal</keyword>
<dbReference type="Proteomes" id="UP001159659">
    <property type="component" value="Unassembled WGS sequence"/>
</dbReference>
<accession>A0AAV0T680</accession>
<proteinExistence type="inferred from homology"/>
<evidence type="ECO:0000256" key="4">
    <source>
        <dbReference type="ARBA" id="ARBA00022525"/>
    </source>
</evidence>
<keyword evidence="6" id="KW-0843">Virulence</keyword>
<dbReference type="GO" id="GO:0043657">
    <property type="term" value="C:host cell"/>
    <property type="evidence" value="ECO:0007669"/>
    <property type="project" value="UniProtKB-SubCell"/>
</dbReference>
<dbReference type="GO" id="GO:0005576">
    <property type="term" value="C:extracellular region"/>
    <property type="evidence" value="ECO:0007669"/>
    <property type="project" value="UniProtKB-SubCell"/>
</dbReference>
<evidence type="ECO:0000313" key="9">
    <source>
        <dbReference type="EMBL" id="CAI5715599.1"/>
    </source>
</evidence>
<sequence length="131" mass="14728">MMIVTALIAWSAASCFGSGNERTEKKDVVSKLLNIQVEMWLKGNKDEEAVFKLLKLDETNDNVLNSPVFSQWVDFVEKRSNSQEEAYDMMLDRLSSDFKSKNALVGALGGGKVLIRKQLPMHYYTSSTRSG</sequence>
<gene>
    <name evidence="9" type="ORF">PFR002_LOCUS3127</name>
</gene>
<protein>
    <recommendedName>
        <fullName evidence="8">RxLR effector PexRD54 WY domain-containing protein</fullName>
    </recommendedName>
</protein>
<evidence type="ECO:0000256" key="3">
    <source>
        <dbReference type="ARBA" id="ARBA00010400"/>
    </source>
</evidence>
<reference evidence="9" key="1">
    <citation type="submission" date="2022-12" db="EMBL/GenBank/DDBJ databases">
        <authorList>
            <person name="Webb A."/>
        </authorList>
    </citation>
    <scope>NUCLEOTIDE SEQUENCE</scope>
    <source>
        <strain evidence="9">Pf2</strain>
    </source>
</reference>
<dbReference type="Pfam" id="PF22748">
    <property type="entry name" value="PexRD54_WY"/>
    <property type="match status" value="1"/>
</dbReference>
<dbReference type="EMBL" id="CANTFK010000396">
    <property type="protein sequence ID" value="CAI5715599.1"/>
    <property type="molecule type" value="Genomic_DNA"/>
</dbReference>
<comment type="similarity">
    <text evidence="3">Belongs to the RxLR effector family.</text>
</comment>
<keyword evidence="4" id="KW-0964">Secreted</keyword>
<feature type="signal peptide" evidence="7">
    <location>
        <begin position="1"/>
        <end position="17"/>
    </location>
</feature>
<organism evidence="9 10">
    <name type="scientific">Peronospora farinosa</name>
    <dbReference type="NCBI Taxonomy" id="134698"/>
    <lineage>
        <taxon>Eukaryota</taxon>
        <taxon>Sar</taxon>
        <taxon>Stramenopiles</taxon>
        <taxon>Oomycota</taxon>
        <taxon>Peronosporomycetes</taxon>
        <taxon>Peronosporales</taxon>
        <taxon>Peronosporaceae</taxon>
        <taxon>Peronospora</taxon>
    </lineage>
</organism>